<dbReference type="OrthoDB" id="202545at2759"/>
<dbReference type="SUPFAM" id="SSF53474">
    <property type="entry name" value="alpha/beta-Hydrolases"/>
    <property type="match status" value="1"/>
</dbReference>
<dbReference type="Proteomes" id="UP000696573">
    <property type="component" value="Unassembled WGS sequence"/>
</dbReference>
<evidence type="ECO:0000256" key="1">
    <source>
        <dbReference type="SAM" id="MobiDB-lite"/>
    </source>
</evidence>
<feature type="compositionally biased region" description="Polar residues" evidence="1">
    <location>
        <begin position="305"/>
        <end position="317"/>
    </location>
</feature>
<evidence type="ECO:0000313" key="2">
    <source>
        <dbReference type="EMBL" id="CAH0040093.1"/>
    </source>
</evidence>
<dbReference type="PANTHER" id="PTHR42044:SF2">
    <property type="entry name" value="DUF676 DOMAIN-CONTAINING PROTEIN"/>
    <property type="match status" value="1"/>
</dbReference>
<feature type="region of interest" description="Disordered" evidence="1">
    <location>
        <begin position="329"/>
        <end position="351"/>
    </location>
</feature>
<accession>A0A9N9VZK2</accession>
<comment type="caution">
    <text evidence="2">The sequence shown here is derived from an EMBL/GenBank/DDBJ whole genome shotgun (WGS) entry which is preliminary data.</text>
</comment>
<protein>
    <submittedName>
        <fullName evidence="2">Uncharacterized protein</fullName>
    </submittedName>
</protein>
<dbReference type="PANTHER" id="PTHR42044">
    <property type="entry name" value="DUF676 DOMAIN-CONTAINING PROTEIN-RELATED"/>
    <property type="match status" value="1"/>
</dbReference>
<feature type="region of interest" description="Disordered" evidence="1">
    <location>
        <begin position="230"/>
        <end position="273"/>
    </location>
</feature>
<feature type="compositionally biased region" description="Basic and acidic residues" evidence="1">
    <location>
        <begin position="241"/>
        <end position="273"/>
    </location>
</feature>
<dbReference type="AlphaFoldDB" id="A0A9N9VZK2"/>
<feature type="region of interest" description="Disordered" evidence="1">
    <location>
        <begin position="305"/>
        <end position="324"/>
    </location>
</feature>
<keyword evidence="3" id="KW-1185">Reference proteome</keyword>
<organism evidence="2 3">
    <name type="scientific">Clonostachys rhizophaga</name>
    <dbReference type="NCBI Taxonomy" id="160324"/>
    <lineage>
        <taxon>Eukaryota</taxon>
        <taxon>Fungi</taxon>
        <taxon>Dikarya</taxon>
        <taxon>Ascomycota</taxon>
        <taxon>Pezizomycotina</taxon>
        <taxon>Sordariomycetes</taxon>
        <taxon>Hypocreomycetidae</taxon>
        <taxon>Hypocreales</taxon>
        <taxon>Bionectriaceae</taxon>
        <taxon>Clonostachys</taxon>
    </lineage>
</organism>
<gene>
    <name evidence="2" type="ORF">CRHIZ90672A_00005814</name>
</gene>
<evidence type="ECO:0000313" key="3">
    <source>
        <dbReference type="Proteomes" id="UP000696573"/>
    </source>
</evidence>
<dbReference type="InterPro" id="IPR029058">
    <property type="entry name" value="AB_hydrolase_fold"/>
</dbReference>
<proteinExistence type="predicted"/>
<sequence>MGRRVINALIAEPIRKLHVIISAQVCLILCPPDSDMNNVDVPNDNPELPDISSVDTAQSAPRATALPYNNENLTSLWNSCLEDIGRCVNAAEVAAEADKLPTRAHFEIIQSRMREHRLRLNIWVSDCVAEGGSVDAITSETEPDLFAVLVIIRENIKKETETILANIQQMEREAKKGNKVTDENLTFSLYNLAELQDTVQMAIAIRCRRGPEAAIYRAIRKVGANFKDDDEFSVSSDTGDDASHVSRDDASHVSRDDASHVSRDDASHVSSDERCSECQSRLPWYAMPHHKNAYHDTFHSRQSCSQASSVGMTTPETSPKVPRAIPPSTRFPGGPEWQPPGTKDQDPFPDTGSRTMFGLVMSAVQSFVNVAAKAAYSSVRIGYKVVNDMNRAGTKIVADTVCTTLKVGGYFSSTWTKVAGDVVVILSSTLAKVLSQLVNNHLSTVGLITTDAKTKTTTAVRAADWQLTTQAADVFLKYAVNVFTAAGHTAVVDTILQVAHRSLQATTLMLSGAGLILRGILTNDINEDTLIFILNHLHDLLGFLYDLVKPGNVVPAHLGDYVIKKGPGEVEEFPGGKNPYNEFDLWKEQNRYAIAYQVQRVGLTFINILQMGRETSPCGLDNLAMNVRLSSDFDANGNSPPPIYISRLKEKLESPRNEKWLFINGIANELTWFQRSCDKIRDTFKREVHGIYNRSDGILCDFIECCGERSAVKKRSNELIERTQSSKAAQECLERELTDALWPTDSSAPDKVIMIAHSQGCLILRLVLQKLVSENPVESQRMRDMKKKLRVFTFGNPSIDWLAIGDPAQSLGEYASVTEHFAHEVDFVARLGIVTHSADPGSGYDVDSIFYSKKGSGHLFGAHYPLAENAYINAGRSKLLSAVNGRAMH</sequence>
<name>A0A9N9VZK2_9HYPO</name>
<dbReference type="EMBL" id="CABFNQ020000762">
    <property type="protein sequence ID" value="CAH0040093.1"/>
    <property type="molecule type" value="Genomic_DNA"/>
</dbReference>
<reference evidence="2" key="1">
    <citation type="submission" date="2021-10" db="EMBL/GenBank/DDBJ databases">
        <authorList>
            <person name="Piombo E."/>
        </authorList>
    </citation>
    <scope>NUCLEOTIDE SEQUENCE</scope>
</reference>